<dbReference type="GO" id="GO:0032153">
    <property type="term" value="C:cell division site"/>
    <property type="evidence" value="ECO:0007669"/>
    <property type="project" value="TreeGrafter"/>
</dbReference>
<comment type="similarity">
    <text evidence="2">Belongs to the ZapA family. Type 1 subfamily.</text>
</comment>
<comment type="function">
    <text evidence="9">Activator of cell division through the inhibition of FtsZ GTPase activity, therefore promoting FtsZ assembly into bundles of protofilaments necessary for the formation of the division Z ring. It is recruited early at mid-cell but it is not essential for cell division.</text>
</comment>
<dbReference type="Proteomes" id="UP000267342">
    <property type="component" value="Chromosome"/>
</dbReference>
<dbReference type="GO" id="GO:0000921">
    <property type="term" value="P:septin ring assembly"/>
    <property type="evidence" value="ECO:0007669"/>
    <property type="project" value="TreeGrafter"/>
</dbReference>
<evidence type="ECO:0000256" key="9">
    <source>
        <dbReference type="ARBA" id="ARBA00024910"/>
    </source>
</evidence>
<comment type="subcellular location">
    <subcellularLocation>
        <location evidence="1">Cytoplasm</location>
    </subcellularLocation>
</comment>
<evidence type="ECO:0000256" key="6">
    <source>
        <dbReference type="ARBA" id="ARBA00023054"/>
    </source>
</evidence>
<dbReference type="STRING" id="1123510.GCA_000620025_00251"/>
<dbReference type="InterPro" id="IPR007838">
    <property type="entry name" value="Cell_div_ZapA-like"/>
</dbReference>
<dbReference type="PANTHER" id="PTHR34981:SF1">
    <property type="entry name" value="CELL DIVISION PROTEIN ZAPA"/>
    <property type="match status" value="1"/>
</dbReference>
<gene>
    <name evidence="12" type="ORF">ZBT109_0166</name>
</gene>
<organism evidence="12 13">
    <name type="scientific">Zymobacter palmae</name>
    <dbReference type="NCBI Taxonomy" id="33074"/>
    <lineage>
        <taxon>Bacteria</taxon>
        <taxon>Pseudomonadati</taxon>
        <taxon>Pseudomonadota</taxon>
        <taxon>Gammaproteobacteria</taxon>
        <taxon>Oceanospirillales</taxon>
        <taxon>Halomonadaceae</taxon>
        <taxon>Zymobacter group</taxon>
        <taxon>Zymobacter</taxon>
    </lineage>
</organism>
<dbReference type="PANTHER" id="PTHR34981">
    <property type="entry name" value="CELL DIVISION PROTEIN ZAPA"/>
    <property type="match status" value="1"/>
</dbReference>
<keyword evidence="7" id="KW-0717">Septation</keyword>
<evidence type="ECO:0000256" key="2">
    <source>
        <dbReference type="ARBA" id="ARBA00010074"/>
    </source>
</evidence>
<dbReference type="SUPFAM" id="SSF102829">
    <property type="entry name" value="Cell division protein ZapA-like"/>
    <property type="match status" value="1"/>
</dbReference>
<keyword evidence="13" id="KW-1185">Reference proteome</keyword>
<evidence type="ECO:0000313" key="12">
    <source>
        <dbReference type="EMBL" id="BBG28964.1"/>
    </source>
</evidence>
<sequence>MSDSPTTTNITLLGHTYTISCRPGEEGALLRSARYLDNALEGIKSRIKTHDNEKIALMAALNITHELLDCLSTLKDQKHQVEGMISRLEGALARVDRQLSPKE</sequence>
<dbReference type="AlphaFoldDB" id="A0A348HBG2"/>
<dbReference type="Pfam" id="PF05164">
    <property type="entry name" value="ZapA"/>
    <property type="match status" value="1"/>
</dbReference>
<keyword evidence="4" id="KW-0963">Cytoplasm</keyword>
<dbReference type="GO" id="GO:0030428">
    <property type="term" value="C:cell septum"/>
    <property type="evidence" value="ECO:0007669"/>
    <property type="project" value="TreeGrafter"/>
</dbReference>
<dbReference type="GO" id="GO:0000917">
    <property type="term" value="P:division septum assembly"/>
    <property type="evidence" value="ECO:0007669"/>
    <property type="project" value="UniProtKB-KW"/>
</dbReference>
<dbReference type="GO" id="GO:0043093">
    <property type="term" value="P:FtsZ-dependent cytokinesis"/>
    <property type="evidence" value="ECO:0007669"/>
    <property type="project" value="TreeGrafter"/>
</dbReference>
<keyword evidence="6" id="KW-0175">Coiled coil</keyword>
<dbReference type="EMBL" id="AP018933">
    <property type="protein sequence ID" value="BBG28964.1"/>
    <property type="molecule type" value="Genomic_DNA"/>
</dbReference>
<evidence type="ECO:0000256" key="4">
    <source>
        <dbReference type="ARBA" id="ARBA00022490"/>
    </source>
</evidence>
<dbReference type="Gene3D" id="1.20.5.50">
    <property type="match status" value="1"/>
</dbReference>
<evidence type="ECO:0000256" key="8">
    <source>
        <dbReference type="ARBA" id="ARBA00023306"/>
    </source>
</evidence>
<keyword evidence="8" id="KW-0131">Cell cycle</keyword>
<evidence type="ECO:0000256" key="5">
    <source>
        <dbReference type="ARBA" id="ARBA00022618"/>
    </source>
</evidence>
<dbReference type="InterPro" id="IPR042233">
    <property type="entry name" value="Cell_div_ZapA_N"/>
</dbReference>
<comment type="subunit">
    <text evidence="10">Homodimer. Interacts with FtsZ.</text>
</comment>
<dbReference type="RefSeq" id="WP_027704480.1">
    <property type="nucleotide sequence ID" value="NZ_AP018933.1"/>
</dbReference>
<evidence type="ECO:0000256" key="3">
    <source>
        <dbReference type="ARBA" id="ARBA00015195"/>
    </source>
</evidence>
<dbReference type="GO" id="GO:0005829">
    <property type="term" value="C:cytosol"/>
    <property type="evidence" value="ECO:0007669"/>
    <property type="project" value="TreeGrafter"/>
</dbReference>
<evidence type="ECO:0000256" key="1">
    <source>
        <dbReference type="ARBA" id="ARBA00004496"/>
    </source>
</evidence>
<protein>
    <recommendedName>
        <fullName evidence="3">Cell division protein ZapA</fullName>
    </recommendedName>
    <alternativeName>
        <fullName evidence="11">Z ring-associated protein ZapA</fullName>
    </alternativeName>
</protein>
<dbReference type="OrthoDB" id="5772359at2"/>
<evidence type="ECO:0000256" key="11">
    <source>
        <dbReference type="ARBA" id="ARBA00033158"/>
    </source>
</evidence>
<evidence type="ECO:0000256" key="7">
    <source>
        <dbReference type="ARBA" id="ARBA00023210"/>
    </source>
</evidence>
<dbReference type="InterPro" id="IPR036192">
    <property type="entry name" value="Cell_div_ZapA-like_sf"/>
</dbReference>
<reference evidence="12 13" key="1">
    <citation type="submission" date="2018-09" db="EMBL/GenBank/DDBJ databases">
        <title>Zymobacter palmae IAM14233 (=T109) whole genome analysis.</title>
        <authorList>
            <person name="Yanase H."/>
        </authorList>
    </citation>
    <scope>NUCLEOTIDE SEQUENCE [LARGE SCALE GENOMIC DNA]</scope>
    <source>
        <strain evidence="12 13">IAM14233</strain>
    </source>
</reference>
<name>A0A348HBG2_9GAMM</name>
<keyword evidence="5" id="KW-0132">Cell division</keyword>
<accession>A0A348HBG2</accession>
<proteinExistence type="inferred from homology"/>
<dbReference type="KEGG" id="zpl:ZBT109_0166"/>
<evidence type="ECO:0000313" key="13">
    <source>
        <dbReference type="Proteomes" id="UP000267342"/>
    </source>
</evidence>
<evidence type="ECO:0000256" key="10">
    <source>
        <dbReference type="ARBA" id="ARBA00026068"/>
    </source>
</evidence>
<dbReference type="Gene3D" id="3.30.160.880">
    <property type="entry name" value="Cell division protein ZapA protomer, N-terminal domain"/>
    <property type="match status" value="1"/>
</dbReference>